<comment type="caution">
    <text evidence="1">The sequence shown here is derived from an EMBL/GenBank/DDBJ whole genome shotgun (WGS) entry which is preliminary data.</text>
</comment>
<name>A0A9Q0R025_9MAGN</name>
<evidence type="ECO:0000313" key="2">
    <source>
        <dbReference type="Proteomes" id="UP001141806"/>
    </source>
</evidence>
<organism evidence="1 2">
    <name type="scientific">Protea cynaroides</name>
    <dbReference type="NCBI Taxonomy" id="273540"/>
    <lineage>
        <taxon>Eukaryota</taxon>
        <taxon>Viridiplantae</taxon>
        <taxon>Streptophyta</taxon>
        <taxon>Embryophyta</taxon>
        <taxon>Tracheophyta</taxon>
        <taxon>Spermatophyta</taxon>
        <taxon>Magnoliopsida</taxon>
        <taxon>Proteales</taxon>
        <taxon>Proteaceae</taxon>
        <taxon>Protea</taxon>
    </lineage>
</organism>
<reference evidence="1" key="1">
    <citation type="journal article" date="2023" name="Plant J.">
        <title>The genome of the king protea, Protea cynaroides.</title>
        <authorList>
            <person name="Chang J."/>
            <person name="Duong T.A."/>
            <person name="Schoeman C."/>
            <person name="Ma X."/>
            <person name="Roodt D."/>
            <person name="Barker N."/>
            <person name="Li Z."/>
            <person name="Van de Peer Y."/>
            <person name="Mizrachi E."/>
        </authorList>
    </citation>
    <scope>NUCLEOTIDE SEQUENCE</scope>
    <source>
        <tissue evidence="1">Young leaves</tissue>
    </source>
</reference>
<keyword evidence="2" id="KW-1185">Reference proteome</keyword>
<protein>
    <submittedName>
        <fullName evidence="1">Uncharacterized protein</fullName>
    </submittedName>
</protein>
<dbReference type="EMBL" id="JAMYWD010000002">
    <property type="protein sequence ID" value="KAJ4978057.1"/>
    <property type="molecule type" value="Genomic_DNA"/>
</dbReference>
<dbReference type="AlphaFoldDB" id="A0A9Q0R025"/>
<accession>A0A9Q0R025</accession>
<dbReference type="Proteomes" id="UP001141806">
    <property type="component" value="Unassembled WGS sequence"/>
</dbReference>
<sequence>MEWAAPRLKIPPAEKNGTIVHSLEESLITINKWQCVDESSAFAEMKQTPMNITLQLEVMDLEEEVNFAKEQRIHELGGVGLGKSGYKIEPDFIFKLGIFYTRSKFRSNGWKKPRRYHVVDSNPLG</sequence>
<gene>
    <name evidence="1" type="ORF">NE237_008837</name>
</gene>
<proteinExistence type="predicted"/>
<evidence type="ECO:0000313" key="1">
    <source>
        <dbReference type="EMBL" id="KAJ4978057.1"/>
    </source>
</evidence>